<dbReference type="InterPro" id="IPR051260">
    <property type="entry name" value="Diverse_substr_monoxygenases"/>
</dbReference>
<accession>A0A5A7MKW8</accession>
<feature type="binding site" evidence="6">
    <location>
        <position position="159"/>
    </location>
    <ligand>
        <name>FMN</name>
        <dbReference type="ChEBI" id="CHEBI:58210"/>
    </ligand>
</feature>
<sequence length="449" mass="50319">MIQKRSGQLRLNAFLLNTGHHIAAWRHPDVPANLALNFNYYREIAQIAEAGKFDALFLADHIGINQASGEDIEVQQRSARAVFFEPLTLLSALAVSTEHIGLIATTSTSYHEPYNVARKFASLDHLSGGRAGWNVVTSATNTEARNFGLARQTPHAERYEQAEEFVKVVQGLWDSWDDDAFPIDKDSAQYFDPRKLHPLNHKGKHLEVAGPLNVSRSPQGHPVIVQAGSSEAGQELAARTAEVVFTAQQSLETAQAFYRSLKDRLPRYGRDRDELKIMPGMFFVVGESEAHAKEKLEQLQSLLPPQVGLGLLSSQMGSIDLTPYPLDGPFPENLQEPEGHKARFNLLVQTALREKLSIRQLYEKVAPARGHWTVVGTAEQIVDQMQEWFDNEAADGFNVMAPTFPSGLQDFVHLVVPELQRRGLFRHEYEGKTLRDRLALRRPTSVYAR</sequence>
<dbReference type="Proteomes" id="UP000323105">
    <property type="component" value="Unassembled WGS sequence"/>
</dbReference>
<dbReference type="PANTHER" id="PTHR30011">
    <property type="entry name" value="ALKANESULFONATE MONOOXYGENASE-RELATED"/>
    <property type="match status" value="1"/>
</dbReference>
<dbReference type="InterPro" id="IPR011251">
    <property type="entry name" value="Luciferase-like_dom"/>
</dbReference>
<evidence type="ECO:0000313" key="9">
    <source>
        <dbReference type="Proteomes" id="UP000323105"/>
    </source>
</evidence>
<proteinExistence type="inferred from homology"/>
<evidence type="ECO:0000259" key="7">
    <source>
        <dbReference type="Pfam" id="PF00296"/>
    </source>
</evidence>
<feature type="binding site" evidence="6">
    <location>
        <position position="155"/>
    </location>
    <ligand>
        <name>FMN</name>
        <dbReference type="ChEBI" id="CHEBI:58210"/>
    </ligand>
</feature>
<dbReference type="CDD" id="cd01095">
    <property type="entry name" value="Nitrilotriacetate_monoxgenase"/>
    <property type="match status" value="1"/>
</dbReference>
<feature type="binding site" evidence="6">
    <location>
        <position position="60"/>
    </location>
    <ligand>
        <name>FMN</name>
        <dbReference type="ChEBI" id="CHEBI:58210"/>
    </ligand>
</feature>
<name>A0A5A7MKW8_COMTE</name>
<dbReference type="PIRSF" id="PIRSF000337">
    <property type="entry name" value="NTA_MOA"/>
    <property type="match status" value="1"/>
</dbReference>
<protein>
    <submittedName>
        <fullName evidence="8">Monooxygenase</fullName>
    </submittedName>
</protein>
<keyword evidence="3" id="KW-0560">Oxidoreductase</keyword>
<comment type="caution">
    <text evidence="8">The sequence shown here is derived from an EMBL/GenBank/DDBJ whole genome shotgun (WGS) entry which is preliminary data.</text>
</comment>
<dbReference type="AlphaFoldDB" id="A0A5A7MKW8"/>
<evidence type="ECO:0000313" key="8">
    <source>
        <dbReference type="EMBL" id="GEQ78120.1"/>
    </source>
</evidence>
<dbReference type="PANTHER" id="PTHR30011:SF16">
    <property type="entry name" value="C2H2 FINGER DOMAIN TRANSCRIPTION FACTOR (EUROFUNG)-RELATED"/>
    <property type="match status" value="1"/>
</dbReference>
<dbReference type="EMBL" id="BKBW01000024">
    <property type="protein sequence ID" value="GEQ78120.1"/>
    <property type="molecule type" value="Genomic_DNA"/>
</dbReference>
<comment type="similarity">
    <text evidence="5">Belongs to the NtaA/SnaA/DszA monooxygenase family.</text>
</comment>
<feature type="binding site" evidence="6">
    <location>
        <position position="229"/>
    </location>
    <ligand>
        <name>FMN</name>
        <dbReference type="ChEBI" id="CHEBI:58210"/>
    </ligand>
</feature>
<evidence type="ECO:0000256" key="4">
    <source>
        <dbReference type="ARBA" id="ARBA00023033"/>
    </source>
</evidence>
<dbReference type="SUPFAM" id="SSF51679">
    <property type="entry name" value="Bacterial luciferase-like"/>
    <property type="match status" value="1"/>
</dbReference>
<keyword evidence="4 8" id="KW-0503">Monooxygenase</keyword>
<dbReference type="NCBIfam" id="TIGR03860">
    <property type="entry name" value="FMN_nitrolo"/>
    <property type="match status" value="1"/>
</dbReference>
<dbReference type="RefSeq" id="WP_149357336.1">
    <property type="nucleotide sequence ID" value="NZ_BKBW01000024.1"/>
</dbReference>
<dbReference type="InterPro" id="IPR036661">
    <property type="entry name" value="Luciferase-like_sf"/>
</dbReference>
<dbReference type="GO" id="GO:0004497">
    <property type="term" value="F:monooxygenase activity"/>
    <property type="evidence" value="ECO:0007669"/>
    <property type="project" value="UniProtKB-KW"/>
</dbReference>
<reference evidence="8 9" key="1">
    <citation type="journal article" date="2019" name="Microbiol. Resour. Announc.">
        <title>Draft Genome Sequence of Comamonas testosteroni TA441, a Bacterium That Has a Cryptic Phenol Degradation Gene Cluster.</title>
        <authorList>
            <person name="Arai H."/>
            <person name="Ishii M."/>
        </authorList>
    </citation>
    <scope>NUCLEOTIDE SEQUENCE [LARGE SCALE GENOMIC DNA]</scope>
    <source>
        <strain evidence="8 9">TA441</strain>
    </source>
</reference>
<feature type="binding site" evidence="6">
    <location>
        <position position="105"/>
    </location>
    <ligand>
        <name>FMN</name>
        <dbReference type="ChEBI" id="CHEBI:58210"/>
    </ligand>
</feature>
<dbReference type="Gene3D" id="3.20.20.30">
    <property type="entry name" value="Luciferase-like domain"/>
    <property type="match status" value="1"/>
</dbReference>
<evidence type="ECO:0000256" key="6">
    <source>
        <dbReference type="PIRSR" id="PIRSR000337-1"/>
    </source>
</evidence>
<dbReference type="InterPro" id="IPR016215">
    <property type="entry name" value="NTA_MOA"/>
</dbReference>
<evidence type="ECO:0000256" key="3">
    <source>
        <dbReference type="ARBA" id="ARBA00023002"/>
    </source>
</evidence>
<keyword evidence="1 6" id="KW-0285">Flavoprotein</keyword>
<feature type="binding site" evidence="6">
    <location>
        <position position="230"/>
    </location>
    <ligand>
        <name>FMN</name>
        <dbReference type="ChEBI" id="CHEBI:58210"/>
    </ligand>
</feature>
<gene>
    <name evidence="8" type="ORF">CTTA_5125</name>
</gene>
<dbReference type="Pfam" id="PF00296">
    <property type="entry name" value="Bac_luciferase"/>
    <property type="match status" value="1"/>
</dbReference>
<evidence type="ECO:0000256" key="2">
    <source>
        <dbReference type="ARBA" id="ARBA00022643"/>
    </source>
</evidence>
<dbReference type="GO" id="GO:0016705">
    <property type="term" value="F:oxidoreductase activity, acting on paired donors, with incorporation or reduction of molecular oxygen"/>
    <property type="evidence" value="ECO:0007669"/>
    <property type="project" value="InterPro"/>
</dbReference>
<evidence type="ECO:0000256" key="1">
    <source>
        <dbReference type="ARBA" id="ARBA00022630"/>
    </source>
</evidence>
<evidence type="ECO:0000256" key="5">
    <source>
        <dbReference type="ARBA" id="ARBA00033748"/>
    </source>
</evidence>
<organism evidence="8 9">
    <name type="scientific">Comamonas testosteroni</name>
    <name type="common">Pseudomonas testosteroni</name>
    <dbReference type="NCBI Taxonomy" id="285"/>
    <lineage>
        <taxon>Bacteria</taxon>
        <taxon>Pseudomonadati</taxon>
        <taxon>Pseudomonadota</taxon>
        <taxon>Betaproteobacteria</taxon>
        <taxon>Burkholderiales</taxon>
        <taxon>Comamonadaceae</taxon>
        <taxon>Comamonas</taxon>
    </lineage>
</organism>
<keyword evidence="2 6" id="KW-0288">FMN</keyword>
<feature type="domain" description="Luciferase-like" evidence="7">
    <location>
        <begin position="23"/>
        <end position="389"/>
    </location>
</feature>